<protein>
    <submittedName>
        <fullName evidence="1">Uncharacterized protein</fullName>
    </submittedName>
</protein>
<organism evidence="1">
    <name type="scientific">Anguilla anguilla</name>
    <name type="common">European freshwater eel</name>
    <name type="synonym">Muraena anguilla</name>
    <dbReference type="NCBI Taxonomy" id="7936"/>
    <lineage>
        <taxon>Eukaryota</taxon>
        <taxon>Metazoa</taxon>
        <taxon>Chordata</taxon>
        <taxon>Craniata</taxon>
        <taxon>Vertebrata</taxon>
        <taxon>Euteleostomi</taxon>
        <taxon>Actinopterygii</taxon>
        <taxon>Neopterygii</taxon>
        <taxon>Teleostei</taxon>
        <taxon>Anguilliformes</taxon>
        <taxon>Anguillidae</taxon>
        <taxon>Anguilla</taxon>
    </lineage>
</organism>
<dbReference type="EMBL" id="GBXM01098330">
    <property type="protein sequence ID" value="JAH10247.1"/>
    <property type="molecule type" value="Transcribed_RNA"/>
</dbReference>
<name>A0A0E9Q183_ANGAN</name>
<sequence length="17" mass="1852">MIISVCIIAQGKVGQYE</sequence>
<accession>A0A0E9Q183</accession>
<proteinExistence type="predicted"/>
<evidence type="ECO:0000313" key="1">
    <source>
        <dbReference type="EMBL" id="JAH10247.1"/>
    </source>
</evidence>
<reference evidence="1" key="1">
    <citation type="submission" date="2014-11" db="EMBL/GenBank/DDBJ databases">
        <authorList>
            <person name="Amaro Gonzalez C."/>
        </authorList>
    </citation>
    <scope>NUCLEOTIDE SEQUENCE</scope>
</reference>
<dbReference type="AlphaFoldDB" id="A0A0E9Q183"/>
<reference evidence="1" key="2">
    <citation type="journal article" date="2015" name="Fish Shellfish Immunol.">
        <title>Early steps in the European eel (Anguilla anguilla)-Vibrio vulnificus interaction in the gills: Role of the RtxA13 toxin.</title>
        <authorList>
            <person name="Callol A."/>
            <person name="Pajuelo D."/>
            <person name="Ebbesson L."/>
            <person name="Teles M."/>
            <person name="MacKenzie S."/>
            <person name="Amaro C."/>
        </authorList>
    </citation>
    <scope>NUCLEOTIDE SEQUENCE</scope>
</reference>